<protein>
    <recommendedName>
        <fullName evidence="3">SAM-dependent methyltransferase</fullName>
    </recommendedName>
</protein>
<evidence type="ECO:0000313" key="1">
    <source>
        <dbReference type="EMBL" id="MFD2207668.1"/>
    </source>
</evidence>
<accession>A0ABW5BND6</accession>
<sequence length="312" mass="35382">MKTKNLKKIQKWLKKMPSLNELCYEFPEEWSAVQQAISSAAQNQNPADLINSAIPPHNNNTKARSSKDKTCIKLPPELAQYVRQRMLQLVIKNRGLAEVTGVKHGKIKFNFLNGYIVQKLLFSHDLERKPVSLFWFRFIWPMVWQKNFLMPLVEPKGIYCFYSRKLIDELAGIIGAQSCLEIAAGDGTLSRFLNNLGVKVAATDNGSWDHSIDYSGSINKLDAKTALKTYNPEVVICSWPPAGNDFETHVFKTSSVQTYIVIGSRLKTAAGNWKTYKAQSAFDFEENRTLSDLLLPPELGSAIYIFRRKQTT</sequence>
<dbReference type="RefSeq" id="WP_380254546.1">
    <property type="nucleotide sequence ID" value="NZ_JBHUII010000013.1"/>
</dbReference>
<comment type="caution">
    <text evidence="1">The sequence shown here is derived from an EMBL/GenBank/DDBJ whole genome shotgun (WGS) entry which is preliminary data.</text>
</comment>
<evidence type="ECO:0008006" key="3">
    <source>
        <dbReference type="Google" id="ProtNLM"/>
    </source>
</evidence>
<name>A0ABW5BND6_9PROT</name>
<organism evidence="1 2">
    <name type="scientific">Kiloniella antarctica</name>
    <dbReference type="NCBI Taxonomy" id="1550907"/>
    <lineage>
        <taxon>Bacteria</taxon>
        <taxon>Pseudomonadati</taxon>
        <taxon>Pseudomonadota</taxon>
        <taxon>Alphaproteobacteria</taxon>
        <taxon>Rhodospirillales</taxon>
        <taxon>Kiloniellaceae</taxon>
        <taxon>Kiloniella</taxon>
    </lineage>
</organism>
<proteinExistence type="predicted"/>
<reference evidence="2" key="1">
    <citation type="journal article" date="2019" name="Int. J. Syst. Evol. Microbiol.">
        <title>The Global Catalogue of Microorganisms (GCM) 10K type strain sequencing project: providing services to taxonomists for standard genome sequencing and annotation.</title>
        <authorList>
            <consortium name="The Broad Institute Genomics Platform"/>
            <consortium name="The Broad Institute Genome Sequencing Center for Infectious Disease"/>
            <person name="Wu L."/>
            <person name="Ma J."/>
        </authorList>
    </citation>
    <scope>NUCLEOTIDE SEQUENCE [LARGE SCALE GENOMIC DNA]</scope>
    <source>
        <strain evidence="2">CGMCC 4.7192</strain>
    </source>
</reference>
<dbReference type="Proteomes" id="UP001597294">
    <property type="component" value="Unassembled WGS sequence"/>
</dbReference>
<keyword evidence="2" id="KW-1185">Reference proteome</keyword>
<gene>
    <name evidence="1" type="ORF">ACFSKO_18790</name>
</gene>
<dbReference type="EMBL" id="JBHUII010000013">
    <property type="protein sequence ID" value="MFD2207668.1"/>
    <property type="molecule type" value="Genomic_DNA"/>
</dbReference>
<evidence type="ECO:0000313" key="2">
    <source>
        <dbReference type="Proteomes" id="UP001597294"/>
    </source>
</evidence>